<sequence>MKVPINKFLHELSVSRNKDKIKLVFLSIGNPAQKYANTRHNAGHEVLQAAVRYLGGASSNSTGNATIGEFSNYRNVYFAESSTFMNESGKALRDVLNKVKGEEIKIIIVHDDMALEPGEVKFKLASKAAGGHNGLKDIVKYGEFPRLRVGIGAPPAMDSRSVTKFVLGKFRPIEKKAFDERIPETVAIIKQIASALDYKKPTA</sequence>
<name>A0A2T0FCH6_9ASCO</name>
<dbReference type="GO" id="GO:0004045">
    <property type="term" value="F:peptidyl-tRNA hydrolase activity"/>
    <property type="evidence" value="ECO:0007669"/>
    <property type="project" value="InterPro"/>
</dbReference>
<proteinExistence type="predicted"/>
<keyword evidence="1" id="KW-0820">tRNA-binding</keyword>
<dbReference type="EMBL" id="NDIQ01000001">
    <property type="protein sequence ID" value="PRT52670.1"/>
    <property type="molecule type" value="Genomic_DNA"/>
</dbReference>
<dbReference type="STRING" id="45607.A0A2T0FCH6"/>
<evidence type="ECO:0000313" key="4">
    <source>
        <dbReference type="EMBL" id="PRT52670.1"/>
    </source>
</evidence>
<dbReference type="SUPFAM" id="SSF53178">
    <property type="entry name" value="Peptidyl-tRNA hydrolase-like"/>
    <property type="match status" value="1"/>
</dbReference>
<protein>
    <submittedName>
        <fullName evidence="4">Peptidyl-tRNA hydrolase</fullName>
    </submittedName>
</protein>
<keyword evidence="2 4" id="KW-0378">Hydrolase</keyword>
<evidence type="ECO:0000256" key="2">
    <source>
        <dbReference type="ARBA" id="ARBA00022801"/>
    </source>
</evidence>
<dbReference type="InterPro" id="IPR036416">
    <property type="entry name" value="Pept_tRNA_hydro_sf"/>
</dbReference>
<dbReference type="PANTHER" id="PTHR17224">
    <property type="entry name" value="PEPTIDYL-TRNA HYDROLASE"/>
    <property type="match status" value="1"/>
</dbReference>
<dbReference type="PANTHER" id="PTHR17224:SF1">
    <property type="entry name" value="PEPTIDYL-TRNA HYDROLASE"/>
    <property type="match status" value="1"/>
</dbReference>
<accession>A0A2T0FCH6</accession>
<reference evidence="4 5" key="1">
    <citation type="submission" date="2017-04" db="EMBL/GenBank/DDBJ databases">
        <title>Genome sequencing of [Candida] sorbophila.</title>
        <authorList>
            <person name="Ahn J.O."/>
        </authorList>
    </citation>
    <scope>NUCLEOTIDE SEQUENCE [LARGE SCALE GENOMIC DNA]</scope>
    <source>
        <strain evidence="4 5">DS02</strain>
    </source>
</reference>
<evidence type="ECO:0000256" key="3">
    <source>
        <dbReference type="ARBA" id="ARBA00022884"/>
    </source>
</evidence>
<comment type="caution">
    <text evidence="4">The sequence shown here is derived from an EMBL/GenBank/DDBJ whole genome shotgun (WGS) entry which is preliminary data.</text>
</comment>
<dbReference type="RefSeq" id="XP_024662616.1">
    <property type="nucleotide sequence ID" value="XM_024806848.1"/>
</dbReference>
<keyword evidence="5" id="KW-1185">Reference proteome</keyword>
<dbReference type="Gene3D" id="3.40.50.1470">
    <property type="entry name" value="Peptidyl-tRNA hydrolase"/>
    <property type="match status" value="1"/>
</dbReference>
<dbReference type="OrthoDB" id="1711136at2759"/>
<evidence type="ECO:0000256" key="1">
    <source>
        <dbReference type="ARBA" id="ARBA00022555"/>
    </source>
</evidence>
<dbReference type="Pfam" id="PF01195">
    <property type="entry name" value="Pept_tRNA_hydro"/>
    <property type="match status" value="1"/>
</dbReference>
<dbReference type="AlphaFoldDB" id="A0A2T0FCH6"/>
<evidence type="ECO:0000313" key="5">
    <source>
        <dbReference type="Proteomes" id="UP000238350"/>
    </source>
</evidence>
<dbReference type="CDD" id="cd00462">
    <property type="entry name" value="PTH"/>
    <property type="match status" value="1"/>
</dbReference>
<dbReference type="Proteomes" id="UP000238350">
    <property type="component" value="Unassembled WGS sequence"/>
</dbReference>
<dbReference type="NCBIfam" id="TIGR00447">
    <property type="entry name" value="pth"/>
    <property type="match status" value="1"/>
</dbReference>
<gene>
    <name evidence="4" type="ORF">B9G98_00290</name>
</gene>
<keyword evidence="3" id="KW-0694">RNA-binding</keyword>
<organism evidence="4 5">
    <name type="scientific">Wickerhamiella sorbophila</name>
    <dbReference type="NCBI Taxonomy" id="45607"/>
    <lineage>
        <taxon>Eukaryota</taxon>
        <taxon>Fungi</taxon>
        <taxon>Dikarya</taxon>
        <taxon>Ascomycota</taxon>
        <taxon>Saccharomycotina</taxon>
        <taxon>Dipodascomycetes</taxon>
        <taxon>Dipodascales</taxon>
        <taxon>Trichomonascaceae</taxon>
        <taxon>Wickerhamiella</taxon>
    </lineage>
</organism>
<dbReference type="GeneID" id="36514039"/>
<dbReference type="GO" id="GO:0000049">
    <property type="term" value="F:tRNA binding"/>
    <property type="evidence" value="ECO:0007669"/>
    <property type="project" value="UniProtKB-KW"/>
</dbReference>
<dbReference type="InterPro" id="IPR001328">
    <property type="entry name" value="Pept_tRNA_hydro"/>
</dbReference>